<gene>
    <name evidence="1" type="ORF">SAMN04488066_10669</name>
</gene>
<protein>
    <submittedName>
        <fullName evidence="1">Uncharacterized protein</fullName>
    </submittedName>
</protein>
<proteinExistence type="predicted"/>
<sequence length="699" mass="79084">MPGRKIPKRQLLSDLQRVADQLEKTPTTTEYQKHGNHSLNTILSRFGSYNDAIRTVGLEPNQQVADPSDSILNISKNQLIDDLRRVAELVKESPTQHQYEKLGDHAANTLVREFGSYNNALRAAEYDLNRHTAASKDELLADLQHVESKLGKTPTSDQYDEYGEHSLGRLTNVFGTYNNALKSADIDVNSRIDIPVEKLLADLAEVADNLGETPTRDQYNEHGDFHGSTLGNRFGSFGTALKEIGYEPNRKQPVSDTELILDIQRVAKVIGGPPTYDQYGTHGRFSISTLTYHFGSYNESIRAAGYTPVREVNIADEVLLKDLKKVQKKVGETPTVMQYNEYGAYHADTLYRRFGSYNSALRTAGYEPNLFRDIPSSDLLSDIRKHSDGRGRAPTSPSYDERGKYAVKTIVNRYGTWSNAVKAADCEPPSYHHYSDEQLLRDLQRLANGHRAPTPREVEVSGKYSHHCYQDRFGWWQACVRAGLIPHMRVPLKEREYSAFVETAVQYENPITKIISLLSAFTGLTTALLGEFSTEWVDRLYSDKHDTLIIVPSEHIATTEDWVLQIPKRWHPPSSDGAHELPLEGLLKWHDKSKISDIDTMGRGGVTRHIHKIAEKSGIDRQRNRLDSNLRPSLAAHLIRQGAETWEAAMQVGFEYTNWSRSGKTGIDDYLLWVYQMDGTVHHEYEPKGVFLDPPKIHQ</sequence>
<evidence type="ECO:0000313" key="2">
    <source>
        <dbReference type="Proteomes" id="UP000323537"/>
    </source>
</evidence>
<dbReference type="Proteomes" id="UP000323537">
    <property type="component" value="Unassembled WGS sequence"/>
</dbReference>
<dbReference type="OrthoDB" id="11472at2157"/>
<accession>A0A1I3AKX8</accession>
<dbReference type="RefSeq" id="WP_149784106.1">
    <property type="nucleotide sequence ID" value="NZ_BAAADP010000004.1"/>
</dbReference>
<dbReference type="InterPro" id="IPR041025">
    <property type="entry name" value="HNH_repeat"/>
</dbReference>
<name>A0A1I3AKX8_9EURY</name>
<organism evidence="1 2">
    <name type="scientific">Halorubrum aquaticum</name>
    <dbReference type="NCBI Taxonomy" id="387340"/>
    <lineage>
        <taxon>Archaea</taxon>
        <taxon>Methanobacteriati</taxon>
        <taxon>Methanobacteriota</taxon>
        <taxon>Stenosarchaea group</taxon>
        <taxon>Halobacteria</taxon>
        <taxon>Halobacteriales</taxon>
        <taxon>Haloferacaceae</taxon>
        <taxon>Halorubrum</taxon>
    </lineage>
</organism>
<dbReference type="EMBL" id="FOPZ01000006">
    <property type="protein sequence ID" value="SFH50466.1"/>
    <property type="molecule type" value="Genomic_DNA"/>
</dbReference>
<evidence type="ECO:0000313" key="1">
    <source>
        <dbReference type="EMBL" id="SFH50466.1"/>
    </source>
</evidence>
<dbReference type="AlphaFoldDB" id="A0A1I3AKX8"/>
<reference evidence="1 2" key="1">
    <citation type="submission" date="2016-10" db="EMBL/GenBank/DDBJ databases">
        <authorList>
            <person name="Varghese N."/>
            <person name="Submissions S."/>
        </authorList>
    </citation>
    <scope>NUCLEOTIDE SEQUENCE [LARGE SCALE GENOMIC DNA]</scope>
    <source>
        <strain evidence="1 2">CGMCC 1.6377</strain>
    </source>
</reference>
<keyword evidence="2" id="KW-1185">Reference proteome</keyword>
<dbReference type="Pfam" id="PF18780">
    <property type="entry name" value="HNH_repeat"/>
    <property type="match status" value="8"/>
</dbReference>